<sequence>MNLVEDKKRNRMHWDNVEAWMYIIHNAKQVEQRTDVDYDMEVIDWTGGNEDNCAWVDAWQPAEGPEQVASRVAAGTRRAGRIAEVQAARIVPAADPVGETTTSSGRVVRRPALLEL</sequence>
<protein>
    <submittedName>
        <fullName evidence="1">Uncharacterized protein</fullName>
    </submittedName>
</protein>
<gene>
    <name evidence="1" type="ORF">CYMTET_34264</name>
</gene>
<keyword evidence="2" id="KW-1185">Reference proteome</keyword>
<dbReference type="Proteomes" id="UP001190700">
    <property type="component" value="Unassembled WGS sequence"/>
</dbReference>
<evidence type="ECO:0000313" key="2">
    <source>
        <dbReference type="Proteomes" id="UP001190700"/>
    </source>
</evidence>
<accession>A0AAE0FBK9</accession>
<comment type="caution">
    <text evidence="1">The sequence shown here is derived from an EMBL/GenBank/DDBJ whole genome shotgun (WGS) entry which is preliminary data.</text>
</comment>
<evidence type="ECO:0000313" key="1">
    <source>
        <dbReference type="EMBL" id="KAK3256604.1"/>
    </source>
</evidence>
<dbReference type="EMBL" id="LGRX02021502">
    <property type="protein sequence ID" value="KAK3256604.1"/>
    <property type="molecule type" value="Genomic_DNA"/>
</dbReference>
<proteinExistence type="predicted"/>
<organism evidence="1 2">
    <name type="scientific">Cymbomonas tetramitiformis</name>
    <dbReference type="NCBI Taxonomy" id="36881"/>
    <lineage>
        <taxon>Eukaryota</taxon>
        <taxon>Viridiplantae</taxon>
        <taxon>Chlorophyta</taxon>
        <taxon>Pyramimonadophyceae</taxon>
        <taxon>Pyramimonadales</taxon>
        <taxon>Pyramimonadaceae</taxon>
        <taxon>Cymbomonas</taxon>
    </lineage>
</organism>
<reference evidence="1 2" key="1">
    <citation type="journal article" date="2015" name="Genome Biol. Evol.">
        <title>Comparative Genomics of a Bacterivorous Green Alga Reveals Evolutionary Causalities and Consequences of Phago-Mixotrophic Mode of Nutrition.</title>
        <authorList>
            <person name="Burns J.A."/>
            <person name="Paasch A."/>
            <person name="Narechania A."/>
            <person name="Kim E."/>
        </authorList>
    </citation>
    <scope>NUCLEOTIDE SEQUENCE [LARGE SCALE GENOMIC DNA]</scope>
    <source>
        <strain evidence="1 2">PLY_AMNH</strain>
    </source>
</reference>
<dbReference type="AlphaFoldDB" id="A0AAE0FBK9"/>
<name>A0AAE0FBK9_9CHLO</name>